<dbReference type="STRING" id="4955.A0A1G4MFF2"/>
<dbReference type="InterPro" id="IPR036388">
    <property type="entry name" value="WH-like_DNA-bd_sf"/>
</dbReference>
<feature type="domain" description="RFX-type winged-helix" evidence="3">
    <location>
        <begin position="249"/>
        <end position="324"/>
    </location>
</feature>
<dbReference type="AlphaFoldDB" id="A0A1G4MFF2"/>
<proteinExistence type="predicted"/>
<gene>
    <name evidence="4" type="ORF">LAFE_0F09736G</name>
</gene>
<dbReference type="Pfam" id="PF25340">
    <property type="entry name" value="BCD_RFX"/>
    <property type="match status" value="1"/>
</dbReference>
<dbReference type="PROSITE" id="PS51526">
    <property type="entry name" value="RFX_DBD"/>
    <property type="match status" value="1"/>
</dbReference>
<feature type="compositionally biased region" description="Polar residues" evidence="2">
    <location>
        <begin position="347"/>
        <end position="365"/>
    </location>
</feature>
<protein>
    <submittedName>
        <fullName evidence="4">LAFE_0F09736g1_1</fullName>
    </submittedName>
</protein>
<feature type="compositionally biased region" description="Polar residues" evidence="2">
    <location>
        <begin position="75"/>
        <end position="87"/>
    </location>
</feature>
<feature type="compositionally biased region" description="Low complexity" evidence="2">
    <location>
        <begin position="59"/>
        <end position="74"/>
    </location>
</feature>
<evidence type="ECO:0000256" key="2">
    <source>
        <dbReference type="SAM" id="MobiDB-lite"/>
    </source>
</evidence>
<feature type="region of interest" description="Disordered" evidence="2">
    <location>
        <begin position="347"/>
        <end position="368"/>
    </location>
</feature>
<feature type="region of interest" description="Disordered" evidence="2">
    <location>
        <begin position="1"/>
        <end position="87"/>
    </location>
</feature>
<keyword evidence="1" id="KW-0238">DNA-binding</keyword>
<dbReference type="SUPFAM" id="SSF46785">
    <property type="entry name" value="Winged helix' DNA-binding domain"/>
    <property type="match status" value="1"/>
</dbReference>
<dbReference type="Pfam" id="PF02257">
    <property type="entry name" value="RFX_DNA_binding"/>
    <property type="match status" value="1"/>
</dbReference>
<dbReference type="InterPro" id="IPR003150">
    <property type="entry name" value="DNA-bd_RFX"/>
</dbReference>
<dbReference type="GO" id="GO:0000981">
    <property type="term" value="F:DNA-binding transcription factor activity, RNA polymerase II-specific"/>
    <property type="evidence" value="ECO:0007669"/>
    <property type="project" value="TreeGrafter"/>
</dbReference>
<dbReference type="PANTHER" id="PTHR12619:SF5">
    <property type="entry name" value="TRANSCRIPTION FACTOR RFX4"/>
    <property type="match status" value="1"/>
</dbReference>
<feature type="compositionally biased region" description="Polar residues" evidence="2">
    <location>
        <begin position="1"/>
        <end position="20"/>
    </location>
</feature>
<dbReference type="InterPro" id="IPR057321">
    <property type="entry name" value="RFX1-4/6/8-like_BCD"/>
</dbReference>
<dbReference type="OrthoDB" id="10056949at2759"/>
<dbReference type="PANTHER" id="PTHR12619">
    <property type="entry name" value="RFX TRANSCRIPTION FACTOR FAMILY"/>
    <property type="match status" value="1"/>
</dbReference>
<keyword evidence="5" id="KW-1185">Reference proteome</keyword>
<evidence type="ECO:0000259" key="3">
    <source>
        <dbReference type="PROSITE" id="PS51526"/>
    </source>
</evidence>
<evidence type="ECO:0000313" key="4">
    <source>
        <dbReference type="EMBL" id="SCW02585.1"/>
    </source>
</evidence>
<dbReference type="InterPro" id="IPR039779">
    <property type="entry name" value="RFX-like"/>
</dbReference>
<sequence>MSAPNQSNNTERWVSPNTKHGLSYLAGHPHSSSGSLMPIQPLVGNNSAMRIPPRPDSVPPLGNTTGTQPQPQTQHSFLTQSSQQAHRSYSNHFLPFTSGKQQLSYPQGYPPLTSGYLPSPIPQTTMNEKGLDLHVGFQSPGQPFQAFHPATQHFASPLESDQDARKQKLSDYHDSNDTIQKDAHTIKKNTQESTLKALAIKHKGRPLAEYATMVREAEIAVLNMSSCTHPKTEIQIAEQHRERERQVYALIWLMNTCIPEKDSYVPRGRIFAQYAACCAQHNLKPLSQASLGKLIRTIYPDLTTRRLGMRGQSKYHYCGLKLLSPSKTSSPSTSSVSTPDLLHTVNTENSYGSNSVQSGPSTRSATPALYHNPDSKKPYAWQAVIQDDGLQFIEGTAEKVIPRDSTFALDIPSISPFLKPNTDSDIASALEALYKVHCNTIYENINFSKFDALPVTLDSFSSGSISPQMFNLFISDNLYEWINDADLVTHKAMARMLSKFAFEPKEIANFDCQKFKDFSLTYSKMISEANIDLPVPVVTQKGQLAENFTRLVKRLIKLVQASKNAATALSMAQTRRNMGKNWEKLNIHELCRSEFMCCWKGDSFSAEIPLFISEQMNELFMQDDSTEGLDLVLQFGKAVVTFVEKFKELPARLIVMNINSFTAALLRELYIAGPEDIGSWWALKSFIDEWLYWCAEFGGFLAK</sequence>
<reference evidence="5" key="1">
    <citation type="submission" date="2016-03" db="EMBL/GenBank/DDBJ databases">
        <authorList>
            <person name="Devillers H."/>
        </authorList>
    </citation>
    <scope>NUCLEOTIDE SEQUENCE [LARGE SCALE GENOMIC DNA]</scope>
</reference>
<dbReference type="EMBL" id="LT598490">
    <property type="protein sequence ID" value="SCW02585.1"/>
    <property type="molecule type" value="Genomic_DNA"/>
</dbReference>
<name>A0A1G4MFF2_LACFM</name>
<dbReference type="GO" id="GO:0000978">
    <property type="term" value="F:RNA polymerase II cis-regulatory region sequence-specific DNA binding"/>
    <property type="evidence" value="ECO:0007669"/>
    <property type="project" value="TreeGrafter"/>
</dbReference>
<dbReference type="InterPro" id="IPR036390">
    <property type="entry name" value="WH_DNA-bd_sf"/>
</dbReference>
<organism evidence="4 5">
    <name type="scientific">Lachancea fermentati</name>
    <name type="common">Zygosaccharomyces fermentati</name>
    <dbReference type="NCBI Taxonomy" id="4955"/>
    <lineage>
        <taxon>Eukaryota</taxon>
        <taxon>Fungi</taxon>
        <taxon>Dikarya</taxon>
        <taxon>Ascomycota</taxon>
        <taxon>Saccharomycotina</taxon>
        <taxon>Saccharomycetes</taxon>
        <taxon>Saccharomycetales</taxon>
        <taxon>Saccharomycetaceae</taxon>
        <taxon>Lachancea</taxon>
    </lineage>
</organism>
<evidence type="ECO:0000256" key="1">
    <source>
        <dbReference type="ARBA" id="ARBA00023125"/>
    </source>
</evidence>
<dbReference type="Proteomes" id="UP000190831">
    <property type="component" value="Chromosome F"/>
</dbReference>
<dbReference type="OMA" id="MIWLREN"/>
<evidence type="ECO:0000313" key="5">
    <source>
        <dbReference type="Proteomes" id="UP000190831"/>
    </source>
</evidence>
<dbReference type="Gene3D" id="1.10.10.10">
    <property type="entry name" value="Winged helix-like DNA-binding domain superfamily/Winged helix DNA-binding domain"/>
    <property type="match status" value="1"/>
</dbReference>
<accession>A0A1G4MFF2</accession>